<dbReference type="InterPro" id="IPR002398">
    <property type="entry name" value="Pept_C14"/>
</dbReference>
<dbReference type="InterPro" id="IPR011029">
    <property type="entry name" value="DEATH-like_dom_sf"/>
</dbReference>
<dbReference type="PRINTS" id="PR00376">
    <property type="entry name" value="IL1BCENZYME"/>
</dbReference>
<evidence type="ECO:0000313" key="5">
    <source>
        <dbReference type="Proteomes" id="UP001314229"/>
    </source>
</evidence>
<dbReference type="EMBL" id="CAWUFR010000984">
    <property type="protein sequence ID" value="CAK6982286.1"/>
    <property type="molecule type" value="Genomic_DNA"/>
</dbReference>
<dbReference type="SUPFAM" id="SSF52129">
    <property type="entry name" value="Caspase-like"/>
    <property type="match status" value="1"/>
</dbReference>
<feature type="non-terminal residue" evidence="4">
    <location>
        <position position="265"/>
    </location>
</feature>
<dbReference type="InterPro" id="IPR011600">
    <property type="entry name" value="Pept_C14_caspase"/>
</dbReference>
<dbReference type="GO" id="GO:0050727">
    <property type="term" value="P:regulation of inflammatory response"/>
    <property type="evidence" value="ECO:0007669"/>
    <property type="project" value="TreeGrafter"/>
</dbReference>
<feature type="non-terminal residue" evidence="4">
    <location>
        <position position="1"/>
    </location>
</feature>
<dbReference type="InterPro" id="IPR001315">
    <property type="entry name" value="CARD"/>
</dbReference>
<name>A0AAV1QDZ2_SCOSC</name>
<dbReference type="AlphaFoldDB" id="A0AAV1QDZ2"/>
<dbReference type="GO" id="GO:0072557">
    <property type="term" value="C:IPAF inflammasome complex"/>
    <property type="evidence" value="ECO:0007669"/>
    <property type="project" value="TreeGrafter"/>
</dbReference>
<dbReference type="Gene3D" id="3.40.50.1460">
    <property type="match status" value="1"/>
</dbReference>
<dbReference type="GO" id="GO:0097169">
    <property type="term" value="C:AIM2 inflammasome complex"/>
    <property type="evidence" value="ECO:0007669"/>
    <property type="project" value="TreeGrafter"/>
</dbReference>
<accession>A0AAV1QDZ2</accession>
<comment type="similarity">
    <text evidence="1">Belongs to the peptidase C14A family.</text>
</comment>
<dbReference type="Pfam" id="PF00656">
    <property type="entry name" value="Peptidase_C14"/>
    <property type="match status" value="1"/>
</dbReference>
<evidence type="ECO:0000259" key="2">
    <source>
        <dbReference type="PROSITE" id="PS50208"/>
    </source>
</evidence>
<feature type="domain" description="Caspase family p20" evidence="2">
    <location>
        <begin position="134"/>
        <end position="265"/>
    </location>
</feature>
<dbReference type="SMART" id="SM00114">
    <property type="entry name" value="CARD"/>
    <property type="match status" value="1"/>
</dbReference>
<proteinExistence type="inferred from homology"/>
<evidence type="ECO:0000313" key="4">
    <source>
        <dbReference type="EMBL" id="CAK6982286.1"/>
    </source>
</evidence>
<feature type="domain" description="CARD" evidence="3">
    <location>
        <begin position="1"/>
        <end position="88"/>
    </location>
</feature>
<dbReference type="GO" id="GO:0042981">
    <property type="term" value="P:regulation of apoptotic process"/>
    <property type="evidence" value="ECO:0007669"/>
    <property type="project" value="InterPro"/>
</dbReference>
<dbReference type="GO" id="GO:0072559">
    <property type="term" value="C:NLRP3 inflammasome complex"/>
    <property type="evidence" value="ECO:0007669"/>
    <property type="project" value="TreeGrafter"/>
</dbReference>
<protein>
    <submittedName>
        <fullName evidence="4">Caspase a-like, partial</fullName>
    </submittedName>
</protein>
<sequence length="265" mass="30302">KEFTKVRATFVLGVNSTVIKQLLEDLIHDGIVNDGEADSILEDNSTKTDRARTLIDIVMRKGDKASRKFIDHLYERDPILYKNLRLSSGQPVQSAAEPCMKEEWSTTLIPTMAAFWREKQNDKRVYTVSRDSIRSRVALLITNIEFKNKKMNRKAADKDEQNMEKLLTALGYEVVKYTNLTGKEIEDAVIKFSKHQKLKETDSVFVVIMSHGEQGAVLGVDYKKGHPEREQDKFPIDDIYKHLDAAHCPELLNKPKIIIIQADRG</sequence>
<reference evidence="4 5" key="1">
    <citation type="submission" date="2024-01" db="EMBL/GenBank/DDBJ databases">
        <authorList>
            <person name="Alioto T."/>
            <person name="Alioto T."/>
            <person name="Gomez Garrido J."/>
        </authorList>
    </citation>
    <scope>NUCLEOTIDE SEQUENCE [LARGE SCALE GENOMIC DNA]</scope>
</reference>
<evidence type="ECO:0000256" key="1">
    <source>
        <dbReference type="ARBA" id="ARBA00010134"/>
    </source>
</evidence>
<dbReference type="InterPro" id="IPR015917">
    <property type="entry name" value="Pept_C14A"/>
</dbReference>
<dbReference type="SMART" id="SM00115">
    <property type="entry name" value="CASc"/>
    <property type="match status" value="1"/>
</dbReference>
<dbReference type="PANTHER" id="PTHR47901">
    <property type="entry name" value="CASPASE RECRUITMENT DOMAIN-CONTAINING PROTEIN 18"/>
    <property type="match status" value="1"/>
</dbReference>
<dbReference type="InterPro" id="IPR029030">
    <property type="entry name" value="Caspase-like_dom_sf"/>
</dbReference>
<gene>
    <name evidence="4" type="ORF">FSCOSCO3_A008431</name>
</gene>
<dbReference type="GO" id="GO:0004197">
    <property type="term" value="F:cysteine-type endopeptidase activity"/>
    <property type="evidence" value="ECO:0007669"/>
    <property type="project" value="InterPro"/>
</dbReference>
<comment type="caution">
    <text evidence="4">The sequence shown here is derived from an EMBL/GenBank/DDBJ whole genome shotgun (WGS) entry which is preliminary data.</text>
</comment>
<dbReference type="Proteomes" id="UP001314229">
    <property type="component" value="Unassembled WGS sequence"/>
</dbReference>
<dbReference type="SUPFAM" id="SSF47986">
    <property type="entry name" value="DEATH domain"/>
    <property type="match status" value="1"/>
</dbReference>
<keyword evidence="5" id="KW-1185">Reference proteome</keyword>
<organism evidence="4 5">
    <name type="scientific">Scomber scombrus</name>
    <name type="common">Atlantic mackerel</name>
    <name type="synonym">Scomber vernalis</name>
    <dbReference type="NCBI Taxonomy" id="13677"/>
    <lineage>
        <taxon>Eukaryota</taxon>
        <taxon>Metazoa</taxon>
        <taxon>Chordata</taxon>
        <taxon>Craniata</taxon>
        <taxon>Vertebrata</taxon>
        <taxon>Euteleostomi</taxon>
        <taxon>Actinopterygii</taxon>
        <taxon>Neopterygii</taxon>
        <taxon>Teleostei</taxon>
        <taxon>Neoteleostei</taxon>
        <taxon>Acanthomorphata</taxon>
        <taxon>Pelagiaria</taxon>
        <taxon>Scombriformes</taxon>
        <taxon>Scombridae</taxon>
        <taxon>Scomber</taxon>
    </lineage>
</organism>
<dbReference type="GO" id="GO:0006508">
    <property type="term" value="P:proteolysis"/>
    <property type="evidence" value="ECO:0007669"/>
    <property type="project" value="InterPro"/>
</dbReference>
<dbReference type="Gene3D" id="1.10.533.10">
    <property type="entry name" value="Death Domain, Fas"/>
    <property type="match status" value="1"/>
</dbReference>
<evidence type="ECO:0000259" key="3">
    <source>
        <dbReference type="PROSITE" id="PS50209"/>
    </source>
</evidence>
<dbReference type="InterPro" id="IPR001309">
    <property type="entry name" value="Pept_C14_p20"/>
</dbReference>
<dbReference type="PROSITE" id="PS50209">
    <property type="entry name" value="CARD"/>
    <property type="match status" value="1"/>
</dbReference>
<dbReference type="PROSITE" id="PS50208">
    <property type="entry name" value="CASPASE_P20"/>
    <property type="match status" value="1"/>
</dbReference>
<dbReference type="PANTHER" id="PTHR47901:SF3">
    <property type="entry name" value="CASPASE-1"/>
    <property type="match status" value="1"/>
</dbReference>
<dbReference type="Pfam" id="PF00619">
    <property type="entry name" value="CARD"/>
    <property type="match status" value="1"/>
</dbReference>